<dbReference type="Proteomes" id="UP000191500">
    <property type="component" value="Unassembled WGS sequence"/>
</dbReference>
<evidence type="ECO:0000256" key="1">
    <source>
        <dbReference type="ARBA" id="ARBA00023604"/>
    </source>
</evidence>
<gene>
    <name evidence="3" type="ORF">PENCOP_c004G00508</name>
</gene>
<keyword evidence="4" id="KW-1185">Reference proteome</keyword>
<comment type="similarity">
    <text evidence="1">Belongs to the asaB hydroxylase/desaturase family.</text>
</comment>
<dbReference type="GO" id="GO:0016491">
    <property type="term" value="F:oxidoreductase activity"/>
    <property type="evidence" value="ECO:0007669"/>
    <property type="project" value="InterPro"/>
</dbReference>
<protein>
    <recommendedName>
        <fullName evidence="2">N-acetyltransferase domain-containing protein</fullName>
    </recommendedName>
</protein>
<dbReference type="Pfam" id="PF00583">
    <property type="entry name" value="Acetyltransf_1"/>
    <property type="match status" value="1"/>
</dbReference>
<evidence type="ECO:0000313" key="4">
    <source>
        <dbReference type="Proteomes" id="UP000191500"/>
    </source>
</evidence>
<dbReference type="STRING" id="36646.A0A1V6UUT6"/>
<dbReference type="NCBIfam" id="NF041278">
    <property type="entry name" value="CmcJ_NvfI_EfuI"/>
    <property type="match status" value="1"/>
</dbReference>
<dbReference type="AlphaFoldDB" id="A0A1V6UUT6"/>
<dbReference type="InterPro" id="IPR000182">
    <property type="entry name" value="GNAT_dom"/>
</dbReference>
<dbReference type="PANTHER" id="PTHR34598:SF4">
    <property type="entry name" value="7ALPHA-CEPHEM-METHOXYLASE P8 CHAIN RELATED PROTEIN"/>
    <property type="match status" value="1"/>
</dbReference>
<dbReference type="InterPro" id="IPR044053">
    <property type="entry name" value="AsaB-like"/>
</dbReference>
<sequence length="491" mass="55529">MTTAAFRYIDPASYDPNATEPFKKAWGKVDGPGRSYQLTELERKVEDIRGQESNFTTDNSGFALYNSPAKETAFTDDAKVRAGYYAEVEELLRKKLPGVKKVAIFDHTIRRRTPGSARSPVQLVHVDQTPKAAEARVRRHLPEDEVEELLKGRYQIINVWRPIENPASDFPLALIDWRSIAPSDFVKVDLLYPKEWQESGEVAPDSESIFSTEGYEVKGETYAIAPNEEHRFFYAKDMTPEEVMFIKCFDSRSHTMTEGKTDIAHGSGHTAFFDPQTPAGSPGRQSIEVRCLVFYEIEMSSTSEIRNKPKNWTKGEYLVSTDTSLIPIDTLNNWYAGEEFYWAKPMPEPALRETIQNSLCFGLYHSPSHSDKTPENEGSPDSTLEFVGFARCVTDYTTFLFLTDVFVLSSLQGLGLGTWLVTCVQEVIESMPYLRRSLLLTGDWKRSVPFYEKVMDMELMICNPPVEGKDAVGFAVMQRKSWGAPGFVGKP</sequence>
<dbReference type="InterPro" id="IPR016181">
    <property type="entry name" value="Acyl_CoA_acyltransferase"/>
</dbReference>
<organism evidence="3 4">
    <name type="scientific">Penicillium coprophilum</name>
    <dbReference type="NCBI Taxonomy" id="36646"/>
    <lineage>
        <taxon>Eukaryota</taxon>
        <taxon>Fungi</taxon>
        <taxon>Dikarya</taxon>
        <taxon>Ascomycota</taxon>
        <taxon>Pezizomycotina</taxon>
        <taxon>Eurotiomycetes</taxon>
        <taxon>Eurotiomycetidae</taxon>
        <taxon>Eurotiales</taxon>
        <taxon>Aspergillaceae</taxon>
        <taxon>Penicillium</taxon>
    </lineage>
</organism>
<dbReference type="GO" id="GO:0016747">
    <property type="term" value="F:acyltransferase activity, transferring groups other than amino-acyl groups"/>
    <property type="evidence" value="ECO:0007669"/>
    <property type="project" value="InterPro"/>
</dbReference>
<evidence type="ECO:0000313" key="3">
    <source>
        <dbReference type="EMBL" id="OQE42177.1"/>
    </source>
</evidence>
<proteinExistence type="inferred from homology"/>
<dbReference type="SUPFAM" id="SSF55729">
    <property type="entry name" value="Acyl-CoA N-acyltransferases (Nat)"/>
    <property type="match status" value="1"/>
</dbReference>
<comment type="caution">
    <text evidence="3">The sequence shown here is derived from an EMBL/GenBank/DDBJ whole genome shotgun (WGS) entry which is preliminary data.</text>
</comment>
<dbReference type="PANTHER" id="PTHR34598">
    <property type="entry name" value="BLL6449 PROTEIN"/>
    <property type="match status" value="1"/>
</dbReference>
<name>A0A1V6UUT6_9EURO</name>
<dbReference type="EMBL" id="MDDG01000004">
    <property type="protein sequence ID" value="OQE42177.1"/>
    <property type="molecule type" value="Genomic_DNA"/>
</dbReference>
<dbReference type="PROSITE" id="PS51186">
    <property type="entry name" value="GNAT"/>
    <property type="match status" value="1"/>
</dbReference>
<feature type="domain" description="N-acetyltransferase" evidence="2">
    <location>
        <begin position="321"/>
        <end position="491"/>
    </location>
</feature>
<evidence type="ECO:0000259" key="2">
    <source>
        <dbReference type="PROSITE" id="PS51186"/>
    </source>
</evidence>
<reference evidence="4" key="1">
    <citation type="journal article" date="2017" name="Nat. Microbiol.">
        <title>Global analysis of biosynthetic gene clusters reveals vast potential of secondary metabolite production in Penicillium species.</title>
        <authorList>
            <person name="Nielsen J.C."/>
            <person name="Grijseels S."/>
            <person name="Prigent S."/>
            <person name="Ji B."/>
            <person name="Dainat J."/>
            <person name="Nielsen K.F."/>
            <person name="Frisvad J.C."/>
            <person name="Workman M."/>
            <person name="Nielsen J."/>
        </authorList>
    </citation>
    <scope>NUCLEOTIDE SEQUENCE [LARGE SCALE GENOMIC DNA]</scope>
    <source>
        <strain evidence="4">IBT 31321</strain>
    </source>
</reference>
<accession>A0A1V6UUT6</accession>
<dbReference type="Gene3D" id="3.40.630.30">
    <property type="match status" value="1"/>
</dbReference>